<evidence type="ECO:0000256" key="2">
    <source>
        <dbReference type="ARBA" id="ARBA00022741"/>
    </source>
</evidence>
<proteinExistence type="predicted"/>
<evidence type="ECO:0000313" key="9">
    <source>
        <dbReference type="Proteomes" id="UP000234767"/>
    </source>
</evidence>
<feature type="domain" description="FtsK" evidence="7">
    <location>
        <begin position="302"/>
        <end position="487"/>
    </location>
</feature>
<dbReference type="EMBL" id="PKJO01000009">
    <property type="protein sequence ID" value="PLA39875.1"/>
    <property type="molecule type" value="Genomic_DNA"/>
</dbReference>
<keyword evidence="8" id="KW-0131">Cell cycle</keyword>
<dbReference type="Pfam" id="PF01580">
    <property type="entry name" value="FtsK_SpoIIIE"/>
    <property type="match status" value="1"/>
</dbReference>
<evidence type="ECO:0000259" key="7">
    <source>
        <dbReference type="PROSITE" id="PS50901"/>
    </source>
</evidence>
<dbReference type="Gene3D" id="3.40.50.300">
    <property type="entry name" value="P-loop containing nucleotide triphosphate hydrolases"/>
    <property type="match status" value="1"/>
</dbReference>
<dbReference type="PANTHER" id="PTHR22683:SF41">
    <property type="entry name" value="DNA TRANSLOCASE FTSK"/>
    <property type="match status" value="1"/>
</dbReference>
<dbReference type="SMART" id="SM00382">
    <property type="entry name" value="AAA"/>
    <property type="match status" value="1"/>
</dbReference>
<evidence type="ECO:0000256" key="5">
    <source>
        <dbReference type="PROSITE-ProRule" id="PRU00289"/>
    </source>
</evidence>
<dbReference type="GO" id="GO:0003677">
    <property type="term" value="F:DNA binding"/>
    <property type="evidence" value="ECO:0007669"/>
    <property type="project" value="InterPro"/>
</dbReference>
<evidence type="ECO:0000256" key="1">
    <source>
        <dbReference type="ARBA" id="ARBA00004308"/>
    </source>
</evidence>
<dbReference type="Proteomes" id="UP000234767">
    <property type="component" value="Unassembled WGS sequence"/>
</dbReference>
<name>A0A2I1XBA5_NEISI</name>
<keyword evidence="8" id="KW-0132">Cell division</keyword>
<dbReference type="RefSeq" id="WP_101810486.1">
    <property type="nucleotide sequence ID" value="NZ_PKJO01000009.1"/>
</dbReference>
<evidence type="ECO:0000256" key="4">
    <source>
        <dbReference type="ARBA" id="ARBA00024784"/>
    </source>
</evidence>
<feature type="binding site" evidence="5">
    <location>
        <begin position="319"/>
        <end position="326"/>
    </location>
    <ligand>
        <name>ATP</name>
        <dbReference type="ChEBI" id="CHEBI:30616"/>
    </ligand>
</feature>
<dbReference type="InterPro" id="IPR002543">
    <property type="entry name" value="FtsK_dom"/>
</dbReference>
<dbReference type="InterPro" id="IPR050206">
    <property type="entry name" value="FtsK/SpoIIIE/SftA"/>
</dbReference>
<comment type="subcellular location">
    <subcellularLocation>
        <location evidence="1">Endomembrane system</location>
    </subcellularLocation>
</comment>
<keyword evidence="6" id="KW-0175">Coiled coil</keyword>
<dbReference type="CDD" id="cd01127">
    <property type="entry name" value="TrwB_TraG_TraD_VirD4"/>
    <property type="match status" value="1"/>
</dbReference>
<evidence type="ECO:0000256" key="6">
    <source>
        <dbReference type="SAM" id="Coils"/>
    </source>
</evidence>
<evidence type="ECO:0000256" key="3">
    <source>
        <dbReference type="ARBA" id="ARBA00022840"/>
    </source>
</evidence>
<dbReference type="PROSITE" id="PS50901">
    <property type="entry name" value="FTSK"/>
    <property type="match status" value="1"/>
</dbReference>
<dbReference type="PANTHER" id="PTHR22683">
    <property type="entry name" value="SPORULATION PROTEIN RELATED"/>
    <property type="match status" value="1"/>
</dbReference>
<keyword evidence="3 5" id="KW-0067">ATP-binding</keyword>
<dbReference type="GO" id="GO:0051301">
    <property type="term" value="P:cell division"/>
    <property type="evidence" value="ECO:0007669"/>
    <property type="project" value="UniProtKB-KW"/>
</dbReference>
<dbReference type="AlphaFoldDB" id="A0A2I1XBA5"/>
<dbReference type="InterPro" id="IPR003593">
    <property type="entry name" value="AAA+_ATPase"/>
</dbReference>
<gene>
    <name evidence="8" type="ORF">CYK00_07925</name>
</gene>
<feature type="coiled-coil region" evidence="6">
    <location>
        <begin position="373"/>
        <end position="400"/>
    </location>
</feature>
<sequence length="521" mass="59713">MYQIENGKDWDSELYHSLMERRLRSSKIAKDIKIKLETEDALPTLPNHYDWLMLCVSYCLIKGYARQEEKIIAAPDTSGFEISTGFKTAFQEFHHLWLAVLSDTLFEIKKHPCTTAELFDFIHNLWHTGAVELDRFWEGCKRFKPESELAQRQAFLSELAEIAIKNSYQRRSVSETESLDFQSEKSGDVTDRLKKAFLETGMPIKELIFLEHGIRYDIYRLRLKSYQELDKKHKQTCAALGLPENALHITPCHNGESYAFDVKLLRPEATWQKPSVKEFEEVMTQLPSQMVLPVCVGLDEIGRPCFEDLATAPHLLIGGTTGSGKSVLMRTVLKSLFVGCKSRNMLEVAILDPKKVDYRAFEQEEDLWKGRIIDDYDEMYQFLEDSVEEAEERYDLMKIQHVEKLSQLPDDVRPNYRVIVIDELSNLLGNKPEISELLNKLAEKARASGIHLILSTQRPSSEVLDGVLRSNVPSRIALGVQKSTESKIILDEIGAELLLGKGDHLVKWVGKPTYFQHGFNL</sequence>
<keyword evidence="2 5" id="KW-0547">Nucleotide-binding</keyword>
<reference evidence="8 9" key="1">
    <citation type="submission" date="2017-12" db="EMBL/GenBank/DDBJ databases">
        <title>Phylogenetic diversity of female urinary microbiome.</title>
        <authorList>
            <person name="Thomas-White K."/>
            <person name="Wolfe A.J."/>
        </authorList>
    </citation>
    <scope>NUCLEOTIDE SEQUENCE [LARGE SCALE GENOMIC DNA]</scope>
    <source>
        <strain evidence="8 9">UMB0321</strain>
    </source>
</reference>
<dbReference type="SUPFAM" id="SSF52540">
    <property type="entry name" value="P-loop containing nucleoside triphosphate hydrolases"/>
    <property type="match status" value="1"/>
</dbReference>
<evidence type="ECO:0000313" key="8">
    <source>
        <dbReference type="EMBL" id="PLA39875.1"/>
    </source>
</evidence>
<accession>A0A2I1XBA5</accession>
<organism evidence="8 9">
    <name type="scientific">Neisseria sicca</name>
    <dbReference type="NCBI Taxonomy" id="490"/>
    <lineage>
        <taxon>Bacteria</taxon>
        <taxon>Pseudomonadati</taxon>
        <taxon>Pseudomonadota</taxon>
        <taxon>Betaproteobacteria</taxon>
        <taxon>Neisseriales</taxon>
        <taxon>Neisseriaceae</taxon>
        <taxon>Neisseria</taxon>
    </lineage>
</organism>
<protein>
    <submittedName>
        <fullName evidence="8">Cell division protein FtsK</fullName>
    </submittedName>
</protein>
<comment type="caution">
    <text evidence="8">The sequence shown here is derived from an EMBL/GenBank/DDBJ whole genome shotgun (WGS) entry which is preliminary data.</text>
</comment>
<dbReference type="InterPro" id="IPR027417">
    <property type="entry name" value="P-loop_NTPase"/>
</dbReference>
<comment type="function">
    <text evidence="4">Essential cell division protein that coordinates cell division and chromosome segregation. The N-terminus is involved in assembly of the cell-division machinery. The C-terminus functions as a DNA motor that moves dsDNA in an ATP-dependent manner towards the dif recombination site, which is located within the replication terminus region. Translocation stops specifically at Xer-dif sites, where FtsK interacts with the Xer recombinase, allowing activation of chromosome unlinking by recombination. FtsK orienting polar sequences (KOPS) guide the direction of DNA translocation. FtsK can remove proteins from DNA as it translocates, but translocation stops specifically at XerCD-dif site, thereby preventing removal of XerC and XerD from dif.</text>
</comment>
<dbReference type="GO" id="GO:0005524">
    <property type="term" value="F:ATP binding"/>
    <property type="evidence" value="ECO:0007669"/>
    <property type="project" value="UniProtKB-UniRule"/>
</dbReference>